<evidence type="ECO:0000313" key="10">
    <source>
        <dbReference type="Ensembl" id="ENSPCOP00000016898.1"/>
    </source>
</evidence>
<dbReference type="CDD" id="cd02440">
    <property type="entry name" value="AdoMet_MTases"/>
    <property type="match status" value="1"/>
</dbReference>
<dbReference type="InterPro" id="IPR029063">
    <property type="entry name" value="SAM-dependent_MTases_sf"/>
</dbReference>
<dbReference type="InterPro" id="IPR036388">
    <property type="entry name" value="WH-like_DNA-bd_sf"/>
</dbReference>
<protein>
    <submittedName>
        <fullName evidence="10">Acetylserotonin O-methyltransferase like</fullName>
    </submittedName>
</protein>
<dbReference type="FunFam" id="1.10.10.10:FF:000358">
    <property type="entry name" value="Acetylserotonin O-methyltransferase"/>
    <property type="match status" value="1"/>
</dbReference>
<dbReference type="FunFam" id="3.90.950.10:FF:000020">
    <property type="entry name" value="Probable bifunctional dTTP/UTP pyrophosphatase/methyltransferase protein"/>
    <property type="match status" value="1"/>
</dbReference>
<feature type="compositionally biased region" description="Gly residues" evidence="7">
    <location>
        <begin position="255"/>
        <end position="265"/>
    </location>
</feature>
<keyword evidence="6" id="KW-0378">Hydrolase</keyword>
<evidence type="ECO:0000256" key="7">
    <source>
        <dbReference type="SAM" id="MobiDB-lite"/>
    </source>
</evidence>
<dbReference type="KEGG" id="pcoq:105820354"/>
<evidence type="ECO:0000256" key="1">
    <source>
        <dbReference type="ARBA" id="ARBA00001968"/>
    </source>
</evidence>
<accession>A0A2K6FSE1</accession>
<comment type="cofactor">
    <cofactor evidence="1">
        <name>a divalent metal cation</name>
        <dbReference type="ChEBI" id="CHEBI:60240"/>
    </cofactor>
</comment>
<feature type="region of interest" description="Disordered" evidence="7">
    <location>
        <begin position="243"/>
        <end position="279"/>
    </location>
</feature>
<dbReference type="CDD" id="cd00555">
    <property type="entry name" value="Maf"/>
    <property type="match status" value="1"/>
</dbReference>
<dbReference type="GO" id="GO:0047429">
    <property type="term" value="F:nucleoside triphosphate diphosphatase activity"/>
    <property type="evidence" value="ECO:0007669"/>
    <property type="project" value="InterPro"/>
</dbReference>
<evidence type="ECO:0000256" key="2">
    <source>
        <dbReference type="ARBA" id="ARBA00011738"/>
    </source>
</evidence>
<dbReference type="SUPFAM" id="SSF46785">
    <property type="entry name" value="Winged helix' DNA-binding domain"/>
    <property type="match status" value="1"/>
</dbReference>
<comment type="subunit">
    <text evidence="2">Homodimer.</text>
</comment>
<reference evidence="10" key="1">
    <citation type="submission" date="2025-08" db="UniProtKB">
        <authorList>
            <consortium name="Ensembl"/>
        </authorList>
    </citation>
    <scope>IDENTIFICATION</scope>
</reference>
<dbReference type="Ensembl" id="ENSPCOT00000027530.1">
    <property type="protein sequence ID" value="ENSPCOP00000016898.1"/>
    <property type="gene ID" value="ENSPCOG00000020245.1"/>
</dbReference>
<dbReference type="Proteomes" id="UP000233160">
    <property type="component" value="Unassembled WGS sequence"/>
</dbReference>
<feature type="compositionally biased region" description="Basic and acidic residues" evidence="7">
    <location>
        <begin position="243"/>
        <end position="254"/>
    </location>
</feature>
<dbReference type="SUPFAM" id="SSF53335">
    <property type="entry name" value="S-adenosyl-L-methionine-dependent methyltransferases"/>
    <property type="match status" value="1"/>
</dbReference>
<gene>
    <name evidence="10" type="primary">ASMTL</name>
</gene>
<keyword evidence="3" id="KW-0489">Methyltransferase</keyword>
<keyword evidence="5" id="KW-0949">S-adenosyl-L-methionine</keyword>
<reference evidence="10" key="2">
    <citation type="submission" date="2025-09" db="UniProtKB">
        <authorList>
            <consortium name="Ensembl"/>
        </authorList>
    </citation>
    <scope>IDENTIFICATION</scope>
</reference>
<keyword evidence="4" id="KW-0808">Transferase</keyword>
<evidence type="ECO:0000259" key="9">
    <source>
        <dbReference type="Pfam" id="PF08100"/>
    </source>
</evidence>
<feature type="domain" description="O-methyltransferase dimerisation" evidence="9">
    <location>
        <begin position="289"/>
        <end position="367"/>
    </location>
</feature>
<evidence type="ECO:0000256" key="6">
    <source>
        <dbReference type="ARBA" id="ARBA00022801"/>
    </source>
</evidence>
<dbReference type="HAMAP" id="MF_00528">
    <property type="entry name" value="Maf"/>
    <property type="match status" value="1"/>
</dbReference>
<evidence type="ECO:0000313" key="11">
    <source>
        <dbReference type="Proteomes" id="UP000233160"/>
    </source>
</evidence>
<dbReference type="OrthoDB" id="10267058at2759"/>
<dbReference type="Pfam" id="PF02545">
    <property type="entry name" value="Maf"/>
    <property type="match status" value="1"/>
</dbReference>
<dbReference type="NCBIfam" id="TIGR00172">
    <property type="entry name" value="maf"/>
    <property type="match status" value="1"/>
</dbReference>
<evidence type="ECO:0000256" key="3">
    <source>
        <dbReference type="ARBA" id="ARBA00022603"/>
    </source>
</evidence>
<dbReference type="GeneTree" id="ENSGT00940000162413"/>
<dbReference type="InterPro" id="IPR003697">
    <property type="entry name" value="Maf-like"/>
</dbReference>
<dbReference type="FunFam" id="3.40.50.150:FF:000146">
    <property type="entry name" value="Acetylserotonin O-methyltransferase"/>
    <property type="match status" value="1"/>
</dbReference>
<dbReference type="GO" id="GO:0032259">
    <property type="term" value="P:methylation"/>
    <property type="evidence" value="ECO:0007669"/>
    <property type="project" value="UniProtKB-KW"/>
</dbReference>
<dbReference type="PANTHER" id="PTHR43213">
    <property type="entry name" value="BIFUNCTIONAL DTTP/UTP PYROPHOSPHATASE/METHYLTRANSFERASE PROTEIN-RELATED"/>
    <property type="match status" value="1"/>
</dbReference>
<dbReference type="Gene3D" id="1.10.10.10">
    <property type="entry name" value="Winged helix-like DNA-binding domain superfamily/Winged helix DNA-binding domain"/>
    <property type="match status" value="1"/>
</dbReference>
<dbReference type="Pfam" id="PF08100">
    <property type="entry name" value="Dimerisation"/>
    <property type="match status" value="1"/>
</dbReference>
<keyword evidence="11" id="KW-1185">Reference proteome</keyword>
<dbReference type="GO" id="GO:0046983">
    <property type="term" value="F:protein dimerization activity"/>
    <property type="evidence" value="ECO:0007669"/>
    <property type="project" value="InterPro"/>
</dbReference>
<dbReference type="RefSeq" id="XP_012512270.1">
    <property type="nucleotide sequence ID" value="XM_012656816.1"/>
</dbReference>
<dbReference type="InterPro" id="IPR012967">
    <property type="entry name" value="COMT_dimerisation"/>
</dbReference>
<dbReference type="InterPro" id="IPR016461">
    <property type="entry name" value="COMT-like"/>
</dbReference>
<dbReference type="PANTHER" id="PTHR43213:SF5">
    <property type="entry name" value="BIFUNCTIONAL DTTP_UTP PYROPHOSPHATASE_METHYLTRANSFERASE PROTEIN-RELATED"/>
    <property type="match status" value="1"/>
</dbReference>
<dbReference type="CTD" id="8623"/>
<feature type="domain" description="O-methyltransferase C-terminal" evidence="8">
    <location>
        <begin position="388"/>
        <end position="599"/>
    </location>
</feature>
<dbReference type="GO" id="GO:0008171">
    <property type="term" value="F:O-methyltransferase activity"/>
    <property type="evidence" value="ECO:0007669"/>
    <property type="project" value="InterPro"/>
</dbReference>
<dbReference type="InterPro" id="IPR001077">
    <property type="entry name" value="COMT_C"/>
</dbReference>
<name>A0A2K6FSE1_PROCO</name>
<dbReference type="Pfam" id="PF00891">
    <property type="entry name" value="Methyltransf_2"/>
    <property type="match status" value="1"/>
</dbReference>
<sequence>MVLCPVLGKLLQKRVVLASASPRRREILSNAGLRFEVVPSRFKEKLDKASFPTPYAYAVETARQKALEVANRMHQKDLRTPDVVIGADTIVTVSGLILEKPVDKQDAYRMLSRLNGKEHSVCTGVAIVHCSSKEGQLDTEVSEFYEETTVKFSDLSEELLWEYIHSGEPMDKAGGYGIQALGGMLVEYIQGDFLNVVGFPLNHFCKKLVELYYPPRREDLRRARQDSIPPVDSFENLSDVEAGHSEPAHGEAGRGWDGPGAGGDQQAGSAPKADGYRTAEPPPFPADLLELIDGFKASKALFTACKLKLFDVLKDEVPQKAVDIASKVDASVCGTERLLDVCATLGLLEKSDRGYRNTESSNLYLVSDGEHSLHDFIMYNDQHTWNLFTHLESAVREGTNQGHGALGRKAQDLFQDGPLQSKEDQLRCVGATHGLAKLTARPAATAFDLSRFSSACDLGGCTGALARELAREYPRLQVTVFDLPDVIEHVSRFQRDGPETARVRFLAGDFFRDSLPRAELYVLSGVLHGWPDDRVHALLRRVSDGAGPGAGLLLVEAVPDAEDREARPGLARCLDALLRPRGRERSLAQYRRLLEQHGFGDVQVAPAGHGLAALLGTRVAP</sequence>
<dbReference type="AlphaFoldDB" id="A0A2K6FSE1"/>
<organism evidence="10 11">
    <name type="scientific">Propithecus coquereli</name>
    <name type="common">Coquerel's sifaka</name>
    <name type="synonym">Propithecus verreauxi coquereli</name>
    <dbReference type="NCBI Taxonomy" id="379532"/>
    <lineage>
        <taxon>Eukaryota</taxon>
        <taxon>Metazoa</taxon>
        <taxon>Chordata</taxon>
        <taxon>Craniata</taxon>
        <taxon>Vertebrata</taxon>
        <taxon>Euteleostomi</taxon>
        <taxon>Mammalia</taxon>
        <taxon>Eutheria</taxon>
        <taxon>Euarchontoglires</taxon>
        <taxon>Primates</taxon>
        <taxon>Strepsirrhini</taxon>
        <taxon>Lemuriformes</taxon>
        <taxon>Indriidae</taxon>
        <taxon>Propithecus</taxon>
    </lineage>
</organism>
<evidence type="ECO:0000256" key="4">
    <source>
        <dbReference type="ARBA" id="ARBA00022679"/>
    </source>
</evidence>
<dbReference type="Gene3D" id="3.90.950.10">
    <property type="match status" value="1"/>
</dbReference>
<dbReference type="InterPro" id="IPR036390">
    <property type="entry name" value="WH_DNA-bd_sf"/>
</dbReference>
<evidence type="ECO:0000256" key="5">
    <source>
        <dbReference type="ARBA" id="ARBA00022691"/>
    </source>
</evidence>
<dbReference type="Gene3D" id="3.40.50.150">
    <property type="entry name" value="Vaccinia Virus protein VP39"/>
    <property type="match status" value="1"/>
</dbReference>
<dbReference type="STRING" id="379532.ENSPCOP00000016898"/>
<proteinExistence type="inferred from homology"/>
<dbReference type="PROSITE" id="PS51683">
    <property type="entry name" value="SAM_OMT_II"/>
    <property type="match status" value="1"/>
</dbReference>
<dbReference type="SUPFAM" id="SSF52972">
    <property type="entry name" value="ITPase-like"/>
    <property type="match status" value="1"/>
</dbReference>
<dbReference type="GeneID" id="105820354"/>
<dbReference type="GO" id="GO:0005829">
    <property type="term" value="C:cytosol"/>
    <property type="evidence" value="ECO:0007669"/>
    <property type="project" value="Ensembl"/>
</dbReference>
<evidence type="ECO:0000259" key="8">
    <source>
        <dbReference type="Pfam" id="PF00891"/>
    </source>
</evidence>
<dbReference type="InterPro" id="IPR029001">
    <property type="entry name" value="ITPase-like_fam"/>
</dbReference>